<sequence>MARVLVVARRVGGKKRVGSPVEGQLHMLQAGLFRITSMQCLQPGTSSNQASE</sequence>
<evidence type="ECO:0000313" key="1">
    <source>
        <dbReference type="EMBL" id="JAE24862.1"/>
    </source>
</evidence>
<accession>A0A0A9GK45</accession>
<organism evidence="1">
    <name type="scientific">Arundo donax</name>
    <name type="common">Giant reed</name>
    <name type="synonym">Donax arundinaceus</name>
    <dbReference type="NCBI Taxonomy" id="35708"/>
    <lineage>
        <taxon>Eukaryota</taxon>
        <taxon>Viridiplantae</taxon>
        <taxon>Streptophyta</taxon>
        <taxon>Embryophyta</taxon>
        <taxon>Tracheophyta</taxon>
        <taxon>Spermatophyta</taxon>
        <taxon>Magnoliopsida</taxon>
        <taxon>Liliopsida</taxon>
        <taxon>Poales</taxon>
        <taxon>Poaceae</taxon>
        <taxon>PACMAD clade</taxon>
        <taxon>Arundinoideae</taxon>
        <taxon>Arundineae</taxon>
        <taxon>Arundo</taxon>
    </lineage>
</organism>
<dbReference type="AlphaFoldDB" id="A0A0A9GK45"/>
<name>A0A0A9GK45_ARUDO</name>
<reference evidence="1" key="2">
    <citation type="journal article" date="2015" name="Data Brief">
        <title>Shoot transcriptome of the giant reed, Arundo donax.</title>
        <authorList>
            <person name="Barrero R.A."/>
            <person name="Guerrero F.D."/>
            <person name="Moolhuijzen P."/>
            <person name="Goolsby J.A."/>
            <person name="Tidwell J."/>
            <person name="Bellgard S.E."/>
            <person name="Bellgard M.I."/>
        </authorList>
    </citation>
    <scope>NUCLEOTIDE SEQUENCE</scope>
    <source>
        <tissue evidence="1">Shoot tissue taken approximately 20 cm above the soil surface</tissue>
    </source>
</reference>
<dbReference type="EMBL" id="GBRH01173034">
    <property type="protein sequence ID" value="JAE24862.1"/>
    <property type="molecule type" value="Transcribed_RNA"/>
</dbReference>
<reference evidence="1" key="1">
    <citation type="submission" date="2014-09" db="EMBL/GenBank/DDBJ databases">
        <authorList>
            <person name="Magalhaes I.L.F."/>
            <person name="Oliveira U."/>
            <person name="Santos F.R."/>
            <person name="Vidigal T.H.D.A."/>
            <person name="Brescovit A.D."/>
            <person name="Santos A.J."/>
        </authorList>
    </citation>
    <scope>NUCLEOTIDE SEQUENCE</scope>
    <source>
        <tissue evidence="1">Shoot tissue taken approximately 20 cm above the soil surface</tissue>
    </source>
</reference>
<protein>
    <submittedName>
        <fullName evidence="1">Uncharacterized protein</fullName>
    </submittedName>
</protein>
<proteinExistence type="predicted"/>